<accession>A0A453HHC9</accession>
<feature type="domain" description="Zinc finger PHD-type" evidence="6">
    <location>
        <begin position="542"/>
        <end position="588"/>
    </location>
</feature>
<evidence type="ECO:0000313" key="8">
    <source>
        <dbReference type="Proteomes" id="UP000015105"/>
    </source>
</evidence>
<reference evidence="7" key="3">
    <citation type="journal article" date="2017" name="Nature">
        <title>Genome sequence of the progenitor of the wheat D genome Aegilops tauschii.</title>
        <authorList>
            <person name="Luo M.C."/>
            <person name="Gu Y.Q."/>
            <person name="Puiu D."/>
            <person name="Wang H."/>
            <person name="Twardziok S.O."/>
            <person name="Deal K.R."/>
            <person name="Huo N."/>
            <person name="Zhu T."/>
            <person name="Wang L."/>
            <person name="Wang Y."/>
            <person name="McGuire P.E."/>
            <person name="Liu S."/>
            <person name="Long H."/>
            <person name="Ramasamy R.K."/>
            <person name="Rodriguez J.C."/>
            <person name="Van S.L."/>
            <person name="Yuan L."/>
            <person name="Wang Z."/>
            <person name="Xia Z."/>
            <person name="Xiao L."/>
            <person name="Anderson O.D."/>
            <person name="Ouyang S."/>
            <person name="Liang Y."/>
            <person name="Zimin A.V."/>
            <person name="Pertea G."/>
            <person name="Qi P."/>
            <person name="Bennetzen J.L."/>
            <person name="Dai X."/>
            <person name="Dawson M.W."/>
            <person name="Muller H.G."/>
            <person name="Kugler K."/>
            <person name="Rivarola-Duarte L."/>
            <person name="Spannagl M."/>
            <person name="Mayer K.F.X."/>
            <person name="Lu F.H."/>
            <person name="Bevan M.W."/>
            <person name="Leroy P."/>
            <person name="Li P."/>
            <person name="You F.M."/>
            <person name="Sun Q."/>
            <person name="Liu Z."/>
            <person name="Lyons E."/>
            <person name="Wicker T."/>
            <person name="Salzberg S.L."/>
            <person name="Devos K.M."/>
            <person name="Dvorak J."/>
        </authorList>
    </citation>
    <scope>NUCLEOTIDE SEQUENCE [LARGE SCALE GENOMIC DNA]</scope>
    <source>
        <strain evidence="7">cv. AL8/78</strain>
    </source>
</reference>
<evidence type="ECO:0000256" key="2">
    <source>
        <dbReference type="ARBA" id="ARBA00022771"/>
    </source>
</evidence>
<proteinExistence type="predicted"/>
<reference evidence="8" key="2">
    <citation type="journal article" date="2017" name="Nat. Plants">
        <title>The Aegilops tauschii genome reveals multiple impacts of transposons.</title>
        <authorList>
            <person name="Zhao G."/>
            <person name="Zou C."/>
            <person name="Li K."/>
            <person name="Wang K."/>
            <person name="Li T."/>
            <person name="Gao L."/>
            <person name="Zhang X."/>
            <person name="Wang H."/>
            <person name="Yang Z."/>
            <person name="Liu X."/>
            <person name="Jiang W."/>
            <person name="Mao L."/>
            <person name="Kong X."/>
            <person name="Jiao Y."/>
            <person name="Jia J."/>
        </authorList>
    </citation>
    <scope>NUCLEOTIDE SEQUENCE [LARGE SCALE GENOMIC DNA]</scope>
    <source>
        <strain evidence="8">cv. AL8/78</strain>
    </source>
</reference>
<sequence>MAVLGRPTKRARRGRVLAEPCLLDLRAFPGWKERAGAASFRANVRGFLSRHASPAPPPAEWEQGGVLGDAGAVWQVGFRVGEEGGASVVAMDVVEEDVPRARRVHCDHCTVAGWSRHPVCVKKYHFIIRNEKMASCKTCRRCGLMVQLFQTRKVSVLDVSKKFEVDYRVLHAIATGCSWYGQWGFKLGSGSFGITSETYSKAIENLSSVSLSHFFPHSRYPRNQLQDTIAFYQSLSKRPLTTFRDLFLYVLGLAAGKSVHTHLVTMHKRELAYDANFKEENWADEKIKQAMDVVLKVLRAADRWVAMRTLKAATAHPIGSPQLVDYCLKTIGGTRTYDGMVVVVRCNSETNTIEYRLTNEILPPKNASMPTREHLFRDIKFLYDALLNPHTMQPYKPEHIHEHANRSAMVLLDCKQFIKHYDMEEDFLPQNQSVLHIWCQVELLDQVGDPPSLPAELLTLPQTATVADLKMEAARTFQSIYLMLQSFVANQLLDCPTADDTTQVKLLFGAKGTVSIQGKCVGGERRVAIYRMERGVDKWTVNCSCGAKDDDGERMLSCDSCHVWQHTRCVGISDFVQVPKRFVCASCKLLHKSKMYSSFPNKRCKTGSFSHASSGLWRPNIS</sequence>
<reference evidence="8" key="1">
    <citation type="journal article" date="2014" name="Science">
        <title>Ancient hybridizations among the ancestral genomes of bread wheat.</title>
        <authorList>
            <consortium name="International Wheat Genome Sequencing Consortium,"/>
            <person name="Marcussen T."/>
            <person name="Sandve S.R."/>
            <person name="Heier L."/>
            <person name="Spannagl M."/>
            <person name="Pfeifer M."/>
            <person name="Jakobsen K.S."/>
            <person name="Wulff B.B."/>
            <person name="Steuernagel B."/>
            <person name="Mayer K.F."/>
            <person name="Olsen O.A."/>
        </authorList>
    </citation>
    <scope>NUCLEOTIDE SEQUENCE [LARGE SCALE GENOMIC DNA]</scope>
    <source>
        <strain evidence="8">cv. AL8/78</strain>
    </source>
</reference>
<evidence type="ECO:0000256" key="1">
    <source>
        <dbReference type="ARBA" id="ARBA00022723"/>
    </source>
</evidence>
<dbReference type="Pfam" id="PF00628">
    <property type="entry name" value="PHD"/>
    <property type="match status" value="1"/>
</dbReference>
<dbReference type="Pfam" id="PF25874">
    <property type="entry name" value="WHD_plant_repro"/>
    <property type="match status" value="1"/>
</dbReference>
<dbReference type="InterPro" id="IPR019787">
    <property type="entry name" value="Znf_PHD-finger"/>
</dbReference>
<dbReference type="CDD" id="cd15556">
    <property type="entry name" value="PHD_MMD1_like"/>
    <property type="match status" value="1"/>
</dbReference>
<dbReference type="InterPro" id="IPR057765">
    <property type="entry name" value="MS1-like_ubiquitin"/>
</dbReference>
<dbReference type="InterPro" id="IPR058054">
    <property type="entry name" value="Znf_MS1-like"/>
</dbReference>
<dbReference type="Pfam" id="PF25565">
    <property type="entry name" value="Ubiquitin_At1g33420"/>
    <property type="match status" value="1"/>
</dbReference>
<reference evidence="7" key="5">
    <citation type="journal article" date="2021" name="G3 (Bethesda)">
        <title>Aegilops tauschii genome assembly Aet v5.0 features greater sequence contiguity and improved annotation.</title>
        <authorList>
            <person name="Wang L."/>
            <person name="Zhu T."/>
            <person name="Rodriguez J.C."/>
            <person name="Deal K.R."/>
            <person name="Dubcovsky J."/>
            <person name="McGuire P.E."/>
            <person name="Lux T."/>
            <person name="Spannagl M."/>
            <person name="Mayer K.F.X."/>
            <person name="Baldrich P."/>
            <person name="Meyers B.C."/>
            <person name="Huo N."/>
            <person name="Gu Y.Q."/>
            <person name="Zhou H."/>
            <person name="Devos K.M."/>
            <person name="Bennetzen J.L."/>
            <person name="Unver T."/>
            <person name="Budak H."/>
            <person name="Gulick P.J."/>
            <person name="Galiba G."/>
            <person name="Kalapos B."/>
            <person name="Nelson D.R."/>
            <person name="Li P."/>
            <person name="You F.M."/>
            <person name="Luo M.C."/>
            <person name="Dvorak J."/>
        </authorList>
    </citation>
    <scope>NUCLEOTIDE SEQUENCE [LARGE SCALE GENOMIC DNA]</scope>
    <source>
        <strain evidence="7">cv. AL8/78</strain>
    </source>
</reference>
<dbReference type="SUPFAM" id="SSF57903">
    <property type="entry name" value="FYVE/PHD zinc finger"/>
    <property type="match status" value="1"/>
</dbReference>
<keyword evidence="3" id="KW-0862">Zinc</keyword>
<dbReference type="Gramene" id="AET4Gv20187600.18">
    <property type="protein sequence ID" value="AET4Gv20187600.18"/>
    <property type="gene ID" value="AET4Gv20187600"/>
</dbReference>
<dbReference type="InterPro" id="IPR059080">
    <property type="entry name" value="WHD_PTC1"/>
</dbReference>
<dbReference type="InterPro" id="IPR001965">
    <property type="entry name" value="Znf_PHD"/>
</dbReference>
<dbReference type="SMART" id="SM00249">
    <property type="entry name" value="PHD"/>
    <property type="match status" value="1"/>
</dbReference>
<dbReference type="GO" id="GO:0008270">
    <property type="term" value="F:zinc ion binding"/>
    <property type="evidence" value="ECO:0007669"/>
    <property type="project" value="UniProtKB-KW"/>
</dbReference>
<dbReference type="PANTHER" id="PTHR46201">
    <property type="entry name" value="PHD FINGER PROTEIN MALE MEIOCYTE DEATH 1-RELATED"/>
    <property type="match status" value="1"/>
</dbReference>
<evidence type="ECO:0000313" key="7">
    <source>
        <dbReference type="EnsemblPlants" id="AET4Gv20187600.18"/>
    </source>
</evidence>
<dbReference type="InterPro" id="IPR013083">
    <property type="entry name" value="Znf_RING/FYVE/PHD"/>
</dbReference>
<dbReference type="AlphaFoldDB" id="A0A453HHC9"/>
<dbReference type="Gene3D" id="3.30.40.10">
    <property type="entry name" value="Zinc/RING finger domain, C3HC4 (zinc finger)"/>
    <property type="match status" value="1"/>
</dbReference>
<keyword evidence="2" id="KW-0863">Zinc-finger</keyword>
<evidence type="ECO:0000256" key="3">
    <source>
        <dbReference type="ARBA" id="ARBA00022833"/>
    </source>
</evidence>
<dbReference type="PANTHER" id="PTHR46201:SF5">
    <property type="entry name" value="OS11G0234200 PROTEIN"/>
    <property type="match status" value="1"/>
</dbReference>
<evidence type="ECO:0000259" key="6">
    <source>
        <dbReference type="SMART" id="SM00249"/>
    </source>
</evidence>
<evidence type="ECO:0000256" key="4">
    <source>
        <dbReference type="ARBA" id="ARBA00023015"/>
    </source>
</evidence>
<dbReference type="EnsemblPlants" id="AET4Gv20187600.18">
    <property type="protein sequence ID" value="AET4Gv20187600.18"/>
    <property type="gene ID" value="AET4Gv20187600"/>
</dbReference>
<evidence type="ECO:0000256" key="5">
    <source>
        <dbReference type="ARBA" id="ARBA00023163"/>
    </source>
</evidence>
<keyword evidence="5" id="KW-0804">Transcription</keyword>
<reference evidence="7" key="4">
    <citation type="submission" date="2019-03" db="UniProtKB">
        <authorList>
            <consortium name="EnsemblPlants"/>
        </authorList>
    </citation>
    <scope>IDENTIFICATION</scope>
</reference>
<dbReference type="Proteomes" id="UP000015105">
    <property type="component" value="Chromosome 4D"/>
</dbReference>
<keyword evidence="4" id="KW-0805">Transcription regulation</keyword>
<organism evidence="7 8">
    <name type="scientific">Aegilops tauschii subsp. strangulata</name>
    <name type="common">Goatgrass</name>
    <dbReference type="NCBI Taxonomy" id="200361"/>
    <lineage>
        <taxon>Eukaryota</taxon>
        <taxon>Viridiplantae</taxon>
        <taxon>Streptophyta</taxon>
        <taxon>Embryophyta</taxon>
        <taxon>Tracheophyta</taxon>
        <taxon>Spermatophyta</taxon>
        <taxon>Magnoliopsida</taxon>
        <taxon>Liliopsida</taxon>
        <taxon>Poales</taxon>
        <taxon>Poaceae</taxon>
        <taxon>BOP clade</taxon>
        <taxon>Pooideae</taxon>
        <taxon>Triticodae</taxon>
        <taxon>Triticeae</taxon>
        <taxon>Triticinae</taxon>
        <taxon>Aegilops</taxon>
    </lineage>
</organism>
<dbReference type="InterPro" id="IPR011011">
    <property type="entry name" value="Znf_FYVE_PHD"/>
</dbReference>
<protein>
    <recommendedName>
        <fullName evidence="6">Zinc finger PHD-type domain-containing protein</fullName>
    </recommendedName>
</protein>
<dbReference type="PROSITE" id="PS01359">
    <property type="entry name" value="ZF_PHD_1"/>
    <property type="match status" value="1"/>
</dbReference>
<dbReference type="InterPro" id="IPR019786">
    <property type="entry name" value="Zinc_finger_PHD-type_CS"/>
</dbReference>
<keyword evidence="8" id="KW-1185">Reference proteome</keyword>
<keyword evidence="1" id="KW-0479">Metal-binding</keyword>
<name>A0A453HHC9_AEGTS</name>